<organism evidence="2 3">
    <name type="scientific">Meiothermus hypogaeus NBRC 106114</name>
    <dbReference type="NCBI Taxonomy" id="1227553"/>
    <lineage>
        <taxon>Bacteria</taxon>
        <taxon>Thermotogati</taxon>
        <taxon>Deinococcota</taxon>
        <taxon>Deinococci</taxon>
        <taxon>Thermales</taxon>
        <taxon>Thermaceae</taxon>
        <taxon>Meiothermus</taxon>
    </lineage>
</organism>
<dbReference type="RefSeq" id="WP_119340515.1">
    <property type="nucleotide sequence ID" value="NZ_BJXL01000001.1"/>
</dbReference>
<evidence type="ECO:0000313" key="3">
    <source>
        <dbReference type="Proteomes" id="UP000321197"/>
    </source>
</evidence>
<proteinExistence type="predicted"/>
<reference evidence="2 3" key="1">
    <citation type="submission" date="2019-07" db="EMBL/GenBank/DDBJ databases">
        <title>Whole genome shotgun sequence of Meiothermus hypogaeus NBRC 106114.</title>
        <authorList>
            <person name="Hosoyama A."/>
            <person name="Uohara A."/>
            <person name="Ohji S."/>
            <person name="Ichikawa N."/>
        </authorList>
    </citation>
    <scope>NUCLEOTIDE SEQUENCE [LARGE SCALE GENOMIC DNA]</scope>
    <source>
        <strain evidence="2 3">NBRC 106114</strain>
    </source>
</reference>
<sequence>MHTLTSSGVTSQISLQDGGVPNRIPLHPFGEFFGNGRRFVFDEASLAAVREQLRQNGRPWVLDWHHATLDVEAGKRDKAPAAGFIQDVVVEEGYVYGLVEWTPEGAADVMKGAFAFISPVLLHTEDGHVVGYHSHALTNRPGTQWQRRIGMEEKMDWLRQMVGLPPDAGEEQVRAALEALQARAQLGDLLVQSLGLSDATVTPELRARVIRLAANEQVLDEVSRLRQQLEQEARQREQQRIQALVEAALEDGRILPDQRELFLRLAASDFEATRMALEALPPRVPTQLPQLQPAQKQERAALSDNDLAVAQLVGVSKEALLKYGGDE</sequence>
<dbReference type="EMBL" id="BJXL01000001">
    <property type="protein sequence ID" value="GEM81924.1"/>
    <property type="molecule type" value="Genomic_DNA"/>
</dbReference>
<evidence type="ECO:0008006" key="4">
    <source>
        <dbReference type="Google" id="ProtNLM"/>
    </source>
</evidence>
<feature type="coiled-coil region" evidence="1">
    <location>
        <begin position="212"/>
        <end position="246"/>
    </location>
</feature>
<dbReference type="Pfam" id="PF10123">
    <property type="entry name" value="Mu-like_Pro"/>
    <property type="match status" value="1"/>
</dbReference>
<dbReference type="AlphaFoldDB" id="A0A511QX14"/>
<evidence type="ECO:0000313" key="2">
    <source>
        <dbReference type="EMBL" id="GEM81924.1"/>
    </source>
</evidence>
<comment type="caution">
    <text evidence="2">The sequence shown here is derived from an EMBL/GenBank/DDBJ whole genome shotgun (WGS) entry which is preliminary data.</text>
</comment>
<dbReference type="Proteomes" id="UP000321197">
    <property type="component" value="Unassembled WGS sequence"/>
</dbReference>
<dbReference type="OrthoDB" id="2043985at2"/>
<name>A0A511QX14_9DEIN</name>
<dbReference type="InterPro" id="IPR012106">
    <property type="entry name" value="Phage_Mu_Gp1"/>
</dbReference>
<gene>
    <name evidence="2" type="ORF">MHY01S_00900</name>
</gene>
<keyword evidence="1" id="KW-0175">Coiled coil</keyword>
<accession>A0A511QX14</accession>
<protein>
    <recommendedName>
        <fullName evidence="4">Mu-like prophage I protein</fullName>
    </recommendedName>
</protein>
<dbReference type="PIRSF" id="PIRSF016624">
    <property type="entry name" value="Mu_prophg_I"/>
    <property type="match status" value="1"/>
</dbReference>
<evidence type="ECO:0000256" key="1">
    <source>
        <dbReference type="SAM" id="Coils"/>
    </source>
</evidence>